<evidence type="ECO:0000313" key="3">
    <source>
        <dbReference type="Proteomes" id="UP000266841"/>
    </source>
</evidence>
<name>K0R832_THAOC</name>
<evidence type="ECO:0000256" key="1">
    <source>
        <dbReference type="SAM" id="MobiDB-lite"/>
    </source>
</evidence>
<protein>
    <submittedName>
        <fullName evidence="2">Uncharacterized protein</fullName>
    </submittedName>
</protein>
<organism evidence="2 3">
    <name type="scientific">Thalassiosira oceanica</name>
    <name type="common">Marine diatom</name>
    <dbReference type="NCBI Taxonomy" id="159749"/>
    <lineage>
        <taxon>Eukaryota</taxon>
        <taxon>Sar</taxon>
        <taxon>Stramenopiles</taxon>
        <taxon>Ochrophyta</taxon>
        <taxon>Bacillariophyta</taxon>
        <taxon>Coscinodiscophyceae</taxon>
        <taxon>Thalassiosirophycidae</taxon>
        <taxon>Thalassiosirales</taxon>
        <taxon>Thalassiosiraceae</taxon>
        <taxon>Thalassiosira</taxon>
    </lineage>
</organism>
<comment type="caution">
    <text evidence="2">The sequence shown here is derived from an EMBL/GenBank/DDBJ whole genome shotgun (WGS) entry which is preliminary data.</text>
</comment>
<dbReference type="EMBL" id="AGNL01045083">
    <property type="protein sequence ID" value="EJK49135.1"/>
    <property type="molecule type" value="Genomic_DNA"/>
</dbReference>
<dbReference type="eggNOG" id="ENOG502RVER">
    <property type="taxonomic scope" value="Eukaryota"/>
</dbReference>
<reference evidence="2 3" key="1">
    <citation type="journal article" date="2012" name="Genome Biol.">
        <title>Genome and low-iron response of an oceanic diatom adapted to chronic iron limitation.</title>
        <authorList>
            <person name="Lommer M."/>
            <person name="Specht M."/>
            <person name="Roy A.S."/>
            <person name="Kraemer L."/>
            <person name="Andreson R."/>
            <person name="Gutowska M.A."/>
            <person name="Wolf J."/>
            <person name="Bergner S.V."/>
            <person name="Schilhabel M.B."/>
            <person name="Klostermeier U.C."/>
            <person name="Beiko R.G."/>
            <person name="Rosenstiel P."/>
            <person name="Hippler M."/>
            <person name="Laroche J."/>
        </authorList>
    </citation>
    <scope>NUCLEOTIDE SEQUENCE [LARGE SCALE GENOMIC DNA]</scope>
    <source>
        <strain evidence="2 3">CCMP1005</strain>
    </source>
</reference>
<feature type="region of interest" description="Disordered" evidence="1">
    <location>
        <begin position="281"/>
        <end position="371"/>
    </location>
</feature>
<proteinExistence type="predicted"/>
<gene>
    <name evidence="2" type="ORF">THAOC_32019</name>
</gene>
<feature type="compositionally biased region" description="Polar residues" evidence="1">
    <location>
        <begin position="281"/>
        <end position="294"/>
    </location>
</feature>
<sequence length="389" mass="42861">EHVKKIQALHGNSGGVDADAVVHNLSRNYPTATYATRAVLLFARASLTSAPCKTQQPKKVRYEAQRNFDWKKLPGSGTGRRRTKQGQHRQTWHVITSLLLDLRMNTPFLESHHLRGGVGGGSRPGTKPNATKHGKVDHLAMANIGRRCTMEVAEECNPEQNCLPVPILLSTAAVDTGNTDDFGLEVERCSTPRNYTARRTPPCAHCVITGFEIRRYSNSDLHAADSQVNSKYVQMDVGTLTERLSPNIHRSMAIASIIRFACFHLLRIIRFSIAWRFRFSSRQQGPPSTDSSFEQRPKTKTPHLPALKHGFPTPEAATSKPKMIPNETHDTINESEGVQPRAPEPAAGPLPDAVTEEQLMNSGHELPEGLHLPAVLPADSVANPKALQV</sequence>
<keyword evidence="3" id="KW-1185">Reference proteome</keyword>
<accession>K0R832</accession>
<dbReference type="Proteomes" id="UP000266841">
    <property type="component" value="Unassembled WGS sequence"/>
</dbReference>
<feature type="non-terminal residue" evidence="2">
    <location>
        <position position="1"/>
    </location>
</feature>
<dbReference type="AlphaFoldDB" id="K0R832"/>
<evidence type="ECO:0000313" key="2">
    <source>
        <dbReference type="EMBL" id="EJK49135.1"/>
    </source>
</evidence>